<evidence type="ECO:0000313" key="2">
    <source>
        <dbReference type="Proteomes" id="UP000298663"/>
    </source>
</evidence>
<dbReference type="AlphaFoldDB" id="A0A4U5MIJ4"/>
<gene>
    <name evidence="1" type="ORF">L596_021384</name>
</gene>
<comment type="caution">
    <text evidence="1">The sequence shown here is derived from an EMBL/GenBank/DDBJ whole genome shotgun (WGS) entry which is preliminary data.</text>
</comment>
<evidence type="ECO:0000313" key="1">
    <source>
        <dbReference type="EMBL" id="TKR69200.1"/>
    </source>
</evidence>
<reference evidence="1 2" key="2">
    <citation type="journal article" date="2019" name="G3 (Bethesda)">
        <title>Hybrid Assembly of the Genome of the Entomopathogenic Nematode Steinernema carpocapsae Identifies the X-Chromosome.</title>
        <authorList>
            <person name="Serra L."/>
            <person name="Macchietto M."/>
            <person name="Macias-Munoz A."/>
            <person name="McGill C.J."/>
            <person name="Rodriguez I.M."/>
            <person name="Rodriguez B."/>
            <person name="Murad R."/>
            <person name="Mortazavi A."/>
        </authorList>
    </citation>
    <scope>NUCLEOTIDE SEQUENCE [LARGE SCALE GENOMIC DNA]</scope>
    <source>
        <strain evidence="1 2">ALL</strain>
    </source>
</reference>
<dbReference type="Proteomes" id="UP000298663">
    <property type="component" value="Unassembled WGS sequence"/>
</dbReference>
<name>A0A4U5MIJ4_STECR</name>
<keyword evidence="2" id="KW-1185">Reference proteome</keyword>
<dbReference type="EMBL" id="AZBU02000007">
    <property type="protein sequence ID" value="TKR69200.1"/>
    <property type="molecule type" value="Genomic_DNA"/>
</dbReference>
<accession>A0A4U5MIJ4</accession>
<proteinExistence type="predicted"/>
<sequence length="87" mass="9680">MLVFKRKPVYGTRKTIPKNVLLTLQKFKGNACAKLLLSLVLWWTAAPNDSTCSVQTNGLAVPDMVGFRQFIQPASGRSNRLVNSLMK</sequence>
<reference evidence="1 2" key="1">
    <citation type="journal article" date="2015" name="Genome Biol.">
        <title>Comparative genomics of Steinernema reveals deeply conserved gene regulatory networks.</title>
        <authorList>
            <person name="Dillman A.R."/>
            <person name="Macchietto M."/>
            <person name="Porter C.F."/>
            <person name="Rogers A."/>
            <person name="Williams B."/>
            <person name="Antoshechkin I."/>
            <person name="Lee M.M."/>
            <person name="Goodwin Z."/>
            <person name="Lu X."/>
            <person name="Lewis E.E."/>
            <person name="Goodrich-Blair H."/>
            <person name="Stock S.P."/>
            <person name="Adams B.J."/>
            <person name="Sternberg P.W."/>
            <person name="Mortazavi A."/>
        </authorList>
    </citation>
    <scope>NUCLEOTIDE SEQUENCE [LARGE SCALE GENOMIC DNA]</scope>
    <source>
        <strain evidence="1 2">ALL</strain>
    </source>
</reference>
<organism evidence="1 2">
    <name type="scientific">Steinernema carpocapsae</name>
    <name type="common">Entomopathogenic nematode</name>
    <dbReference type="NCBI Taxonomy" id="34508"/>
    <lineage>
        <taxon>Eukaryota</taxon>
        <taxon>Metazoa</taxon>
        <taxon>Ecdysozoa</taxon>
        <taxon>Nematoda</taxon>
        <taxon>Chromadorea</taxon>
        <taxon>Rhabditida</taxon>
        <taxon>Tylenchina</taxon>
        <taxon>Panagrolaimomorpha</taxon>
        <taxon>Strongyloidoidea</taxon>
        <taxon>Steinernematidae</taxon>
        <taxon>Steinernema</taxon>
    </lineage>
</organism>
<protein>
    <submittedName>
        <fullName evidence="1">Uncharacterized protein</fullName>
    </submittedName>
</protein>